<evidence type="ECO:0000313" key="5">
    <source>
        <dbReference type="Proteomes" id="UP000243459"/>
    </source>
</evidence>
<reference evidence="5" key="1">
    <citation type="journal article" date="2017" name="Nat. Commun.">
        <title>The asparagus genome sheds light on the origin and evolution of a young Y chromosome.</title>
        <authorList>
            <person name="Harkess A."/>
            <person name="Zhou J."/>
            <person name="Xu C."/>
            <person name="Bowers J.E."/>
            <person name="Van der Hulst R."/>
            <person name="Ayyampalayam S."/>
            <person name="Mercati F."/>
            <person name="Riccardi P."/>
            <person name="McKain M.R."/>
            <person name="Kakrana A."/>
            <person name="Tang H."/>
            <person name="Ray J."/>
            <person name="Groenendijk J."/>
            <person name="Arikit S."/>
            <person name="Mathioni S.M."/>
            <person name="Nakano M."/>
            <person name="Shan H."/>
            <person name="Telgmann-Rauber A."/>
            <person name="Kanno A."/>
            <person name="Yue Z."/>
            <person name="Chen H."/>
            <person name="Li W."/>
            <person name="Chen Y."/>
            <person name="Xu X."/>
            <person name="Zhang Y."/>
            <person name="Luo S."/>
            <person name="Chen H."/>
            <person name="Gao J."/>
            <person name="Mao Z."/>
            <person name="Pires J.C."/>
            <person name="Luo M."/>
            <person name="Kudrna D."/>
            <person name="Wing R.A."/>
            <person name="Meyers B.C."/>
            <person name="Yi K."/>
            <person name="Kong H."/>
            <person name="Lavrijsen P."/>
            <person name="Sunseri F."/>
            <person name="Falavigna A."/>
            <person name="Ye Y."/>
            <person name="Leebens-Mack J.H."/>
            <person name="Chen G."/>
        </authorList>
    </citation>
    <scope>NUCLEOTIDE SEQUENCE [LARGE SCALE GENOMIC DNA]</scope>
    <source>
        <strain evidence="5">cv. DH0086</strain>
    </source>
</reference>
<dbReference type="InterPro" id="IPR036397">
    <property type="entry name" value="RNaseH_sf"/>
</dbReference>
<dbReference type="InterPro" id="IPR012337">
    <property type="entry name" value="RNaseH-like_sf"/>
</dbReference>
<evidence type="ECO:0000256" key="1">
    <source>
        <dbReference type="ARBA" id="ARBA00022723"/>
    </source>
</evidence>
<dbReference type="Gene3D" id="3.30.420.10">
    <property type="entry name" value="Ribonuclease H-like superfamily/Ribonuclease H"/>
    <property type="match status" value="1"/>
</dbReference>
<dbReference type="Pfam" id="PF00665">
    <property type="entry name" value="rve"/>
    <property type="match status" value="1"/>
</dbReference>
<keyword evidence="1" id="KW-0479">Metal-binding</keyword>
<dbReference type="SUPFAM" id="SSF53098">
    <property type="entry name" value="Ribonuclease H-like"/>
    <property type="match status" value="1"/>
</dbReference>
<dbReference type="Gramene" id="ONK72653">
    <property type="protein sequence ID" value="ONK72653"/>
    <property type="gene ID" value="A4U43_C04F21630"/>
</dbReference>
<dbReference type="InterPro" id="IPR039537">
    <property type="entry name" value="Retrotran_Ty1/copia-like"/>
</dbReference>
<organism evidence="4 5">
    <name type="scientific">Asparagus officinalis</name>
    <name type="common">Garden asparagus</name>
    <dbReference type="NCBI Taxonomy" id="4686"/>
    <lineage>
        <taxon>Eukaryota</taxon>
        <taxon>Viridiplantae</taxon>
        <taxon>Streptophyta</taxon>
        <taxon>Embryophyta</taxon>
        <taxon>Tracheophyta</taxon>
        <taxon>Spermatophyta</taxon>
        <taxon>Magnoliopsida</taxon>
        <taxon>Liliopsida</taxon>
        <taxon>Asparagales</taxon>
        <taxon>Asparagaceae</taxon>
        <taxon>Asparagoideae</taxon>
        <taxon>Asparagus</taxon>
    </lineage>
</organism>
<sequence length="304" mass="35200">MSSKGLKVMQSNRKLPGLRSANFDLCESCIFGKQKRISFKRIGRTPKERKLELVHTDVWGPTSVQSTGGRLYFVTFIDNHSRKTWVYFMKHKLEVFEVFKRWKTMVENKTGLKVKKLGSNNRGEYEDSEFKKFCYDSGIRLERTVPDDVSYGINLEASSDEEAAEEAEEEMMEDITSERTNAHAELDDASKWELAMKDEIKSLNTNQTWKLTKLPAGKKALSNKWVYRINEEHDGSKRYNARLVVKGFQQKEGVDYTEIFSLVVKLTTIKSVLSIVAAEDLYLEQLDIKTSFLHSDLEEEIYMQ</sequence>
<keyword evidence="2" id="KW-0378">Hydrolase</keyword>
<dbReference type="GO" id="GO:0003676">
    <property type="term" value="F:nucleic acid binding"/>
    <property type="evidence" value="ECO:0007669"/>
    <property type="project" value="InterPro"/>
</dbReference>
<dbReference type="EMBL" id="CM007384">
    <property type="protein sequence ID" value="ONK72653.1"/>
    <property type="molecule type" value="Genomic_DNA"/>
</dbReference>
<evidence type="ECO:0000313" key="4">
    <source>
        <dbReference type="EMBL" id="ONK72653.1"/>
    </source>
</evidence>
<dbReference type="Pfam" id="PF07727">
    <property type="entry name" value="RVT_2"/>
    <property type="match status" value="1"/>
</dbReference>
<name>A0A5P1F4J1_ASPOF</name>
<gene>
    <name evidence="4" type="ORF">A4U43_C04F21630</name>
</gene>
<dbReference type="PROSITE" id="PS50994">
    <property type="entry name" value="INTEGRASE"/>
    <property type="match status" value="1"/>
</dbReference>
<evidence type="ECO:0000259" key="3">
    <source>
        <dbReference type="PROSITE" id="PS50994"/>
    </source>
</evidence>
<dbReference type="AlphaFoldDB" id="A0A5P1F4J1"/>
<dbReference type="InterPro" id="IPR013103">
    <property type="entry name" value="RVT_2"/>
</dbReference>
<dbReference type="PANTHER" id="PTHR42648">
    <property type="entry name" value="TRANSPOSASE, PUTATIVE-RELATED"/>
    <property type="match status" value="1"/>
</dbReference>
<keyword evidence="5" id="KW-1185">Reference proteome</keyword>
<dbReference type="GO" id="GO:0016787">
    <property type="term" value="F:hydrolase activity"/>
    <property type="evidence" value="ECO:0007669"/>
    <property type="project" value="UniProtKB-KW"/>
</dbReference>
<protein>
    <recommendedName>
        <fullName evidence="3">Integrase catalytic domain-containing protein</fullName>
    </recommendedName>
</protein>
<dbReference type="Proteomes" id="UP000243459">
    <property type="component" value="Chromosome 4"/>
</dbReference>
<evidence type="ECO:0000256" key="2">
    <source>
        <dbReference type="ARBA" id="ARBA00022801"/>
    </source>
</evidence>
<accession>A0A5P1F4J1</accession>
<proteinExistence type="predicted"/>
<dbReference type="PANTHER" id="PTHR42648:SF28">
    <property type="entry name" value="TRANSPOSON-ENCODED PROTEIN WITH RIBONUCLEASE H-LIKE AND RETROVIRUS ZINC FINGER-LIKE DOMAINS"/>
    <property type="match status" value="1"/>
</dbReference>
<dbReference type="GO" id="GO:0046872">
    <property type="term" value="F:metal ion binding"/>
    <property type="evidence" value="ECO:0007669"/>
    <property type="project" value="UniProtKB-KW"/>
</dbReference>
<feature type="domain" description="Integrase catalytic" evidence="3">
    <location>
        <begin position="42"/>
        <end position="224"/>
    </location>
</feature>
<dbReference type="GO" id="GO:0015074">
    <property type="term" value="P:DNA integration"/>
    <property type="evidence" value="ECO:0007669"/>
    <property type="project" value="InterPro"/>
</dbReference>
<dbReference type="InterPro" id="IPR001584">
    <property type="entry name" value="Integrase_cat-core"/>
</dbReference>
<dbReference type="OMA" id="ITSERTN"/>